<dbReference type="EMBL" id="JARJLG010000048">
    <property type="protein sequence ID" value="KAJ7760677.1"/>
    <property type="molecule type" value="Genomic_DNA"/>
</dbReference>
<feature type="region of interest" description="Disordered" evidence="1">
    <location>
        <begin position="56"/>
        <end position="103"/>
    </location>
</feature>
<dbReference type="AlphaFoldDB" id="A0AAD7JAG3"/>
<gene>
    <name evidence="2" type="ORF">DFH07DRAFT_771756</name>
</gene>
<feature type="region of interest" description="Disordered" evidence="1">
    <location>
        <begin position="259"/>
        <end position="315"/>
    </location>
</feature>
<reference evidence="2" key="1">
    <citation type="submission" date="2023-03" db="EMBL/GenBank/DDBJ databases">
        <title>Massive genome expansion in bonnet fungi (Mycena s.s.) driven by repeated elements and novel gene families across ecological guilds.</title>
        <authorList>
            <consortium name="Lawrence Berkeley National Laboratory"/>
            <person name="Harder C.B."/>
            <person name="Miyauchi S."/>
            <person name="Viragh M."/>
            <person name="Kuo A."/>
            <person name="Thoen E."/>
            <person name="Andreopoulos B."/>
            <person name="Lu D."/>
            <person name="Skrede I."/>
            <person name="Drula E."/>
            <person name="Henrissat B."/>
            <person name="Morin E."/>
            <person name="Kohler A."/>
            <person name="Barry K."/>
            <person name="LaButti K."/>
            <person name="Morin E."/>
            <person name="Salamov A."/>
            <person name="Lipzen A."/>
            <person name="Mereny Z."/>
            <person name="Hegedus B."/>
            <person name="Baldrian P."/>
            <person name="Stursova M."/>
            <person name="Weitz H."/>
            <person name="Taylor A."/>
            <person name="Grigoriev I.V."/>
            <person name="Nagy L.G."/>
            <person name="Martin F."/>
            <person name="Kauserud H."/>
        </authorList>
    </citation>
    <scope>NUCLEOTIDE SEQUENCE</scope>
    <source>
        <strain evidence="2">CBHHK188m</strain>
    </source>
</reference>
<feature type="compositionally biased region" description="Basic and acidic residues" evidence="1">
    <location>
        <begin position="267"/>
        <end position="286"/>
    </location>
</feature>
<protein>
    <submittedName>
        <fullName evidence="2">Uncharacterized protein</fullName>
    </submittedName>
</protein>
<evidence type="ECO:0000256" key="1">
    <source>
        <dbReference type="SAM" id="MobiDB-lite"/>
    </source>
</evidence>
<sequence length="315" mass="34471">MWMTGSSGTESENGPMSRAQINLDLEMDEMNGRIIGAGFADDGRRGGKNGSKVEKAIENNKLEAPRDRKQHRDRSSARFNATPPMHNTQDGLGSRCDLETGNRNDLKKSQVRAVDKHIGRMTGPCLIFMVPRSSTLDDNMPAHPRLKQDRVFLVVVFSGFEEERCTTATNEGQIFQSGSEMQVRTTTGSSRTYATEYLGGFNTEFGRDIAFRAVDITGIPPVGVARGSGPVPGLPIFDAVHGDSESKSVKPHEIKINTPTPVGLRPARRDGTAVENDGCRRGRDGSTRPVGMDLQRPRRTGRVRTTGNGRRDGCQ</sequence>
<dbReference type="Proteomes" id="UP001215280">
    <property type="component" value="Unassembled WGS sequence"/>
</dbReference>
<evidence type="ECO:0000313" key="2">
    <source>
        <dbReference type="EMBL" id="KAJ7760677.1"/>
    </source>
</evidence>
<feature type="compositionally biased region" description="Basic and acidic residues" evidence="1">
    <location>
        <begin position="56"/>
        <end position="67"/>
    </location>
</feature>
<accession>A0AAD7JAG3</accession>
<comment type="caution">
    <text evidence="2">The sequence shown here is derived from an EMBL/GenBank/DDBJ whole genome shotgun (WGS) entry which is preliminary data.</text>
</comment>
<proteinExistence type="predicted"/>
<organism evidence="2 3">
    <name type="scientific">Mycena maculata</name>
    <dbReference type="NCBI Taxonomy" id="230809"/>
    <lineage>
        <taxon>Eukaryota</taxon>
        <taxon>Fungi</taxon>
        <taxon>Dikarya</taxon>
        <taxon>Basidiomycota</taxon>
        <taxon>Agaricomycotina</taxon>
        <taxon>Agaricomycetes</taxon>
        <taxon>Agaricomycetidae</taxon>
        <taxon>Agaricales</taxon>
        <taxon>Marasmiineae</taxon>
        <taxon>Mycenaceae</taxon>
        <taxon>Mycena</taxon>
    </lineage>
</organism>
<name>A0AAD7JAG3_9AGAR</name>
<keyword evidence="3" id="KW-1185">Reference proteome</keyword>
<evidence type="ECO:0000313" key="3">
    <source>
        <dbReference type="Proteomes" id="UP001215280"/>
    </source>
</evidence>